<dbReference type="Pfam" id="PF12697">
    <property type="entry name" value="Abhydrolase_6"/>
    <property type="match status" value="1"/>
</dbReference>
<dbReference type="Gene3D" id="3.40.50.1820">
    <property type="entry name" value="alpha/beta hydrolase"/>
    <property type="match status" value="1"/>
</dbReference>
<dbReference type="AlphaFoldDB" id="A0A1H1Y5N3"/>
<organism evidence="2 3">
    <name type="scientific">Microlunatus soli</name>
    <dbReference type="NCBI Taxonomy" id="630515"/>
    <lineage>
        <taxon>Bacteria</taxon>
        <taxon>Bacillati</taxon>
        <taxon>Actinomycetota</taxon>
        <taxon>Actinomycetes</taxon>
        <taxon>Propionibacteriales</taxon>
        <taxon>Propionibacteriaceae</taxon>
        <taxon>Microlunatus</taxon>
    </lineage>
</organism>
<evidence type="ECO:0000313" key="3">
    <source>
        <dbReference type="Proteomes" id="UP000199103"/>
    </source>
</evidence>
<evidence type="ECO:0000313" key="2">
    <source>
        <dbReference type="EMBL" id="SDT16760.1"/>
    </source>
</evidence>
<gene>
    <name evidence="2" type="ORF">SAMN04489812_4408</name>
</gene>
<name>A0A1H1Y5N3_9ACTN</name>
<feature type="domain" description="AB hydrolase-1" evidence="1">
    <location>
        <begin position="39"/>
        <end position="279"/>
    </location>
</feature>
<dbReference type="Proteomes" id="UP000199103">
    <property type="component" value="Chromosome I"/>
</dbReference>
<dbReference type="InterPro" id="IPR000073">
    <property type="entry name" value="AB_hydrolase_1"/>
</dbReference>
<dbReference type="GO" id="GO:0016020">
    <property type="term" value="C:membrane"/>
    <property type="evidence" value="ECO:0007669"/>
    <property type="project" value="TreeGrafter"/>
</dbReference>
<dbReference type="EMBL" id="LT629772">
    <property type="protein sequence ID" value="SDT16760.1"/>
    <property type="molecule type" value="Genomic_DNA"/>
</dbReference>
<proteinExistence type="predicted"/>
<dbReference type="PANTHER" id="PTHR43798:SF33">
    <property type="entry name" value="HYDROLASE, PUTATIVE (AFU_ORTHOLOGUE AFUA_2G14860)-RELATED"/>
    <property type="match status" value="1"/>
</dbReference>
<dbReference type="PANTHER" id="PTHR43798">
    <property type="entry name" value="MONOACYLGLYCEROL LIPASE"/>
    <property type="match status" value="1"/>
</dbReference>
<reference evidence="2 3" key="1">
    <citation type="submission" date="2016-10" db="EMBL/GenBank/DDBJ databases">
        <authorList>
            <person name="de Groot N.N."/>
        </authorList>
    </citation>
    <scope>NUCLEOTIDE SEQUENCE [LARGE SCALE GENOMIC DNA]</scope>
    <source>
        <strain evidence="2 3">DSM 21800</strain>
    </source>
</reference>
<dbReference type="InterPro" id="IPR029058">
    <property type="entry name" value="AB_hydrolase_fold"/>
</dbReference>
<dbReference type="SUPFAM" id="SSF53474">
    <property type="entry name" value="alpha/beta-Hydrolases"/>
    <property type="match status" value="1"/>
</dbReference>
<dbReference type="STRING" id="630515.SAMN04489812_4408"/>
<protein>
    <submittedName>
        <fullName evidence="2">Pimeloyl-ACP methyl ester carboxylesterase</fullName>
    </submittedName>
</protein>
<dbReference type="GO" id="GO:0003824">
    <property type="term" value="F:catalytic activity"/>
    <property type="evidence" value="ECO:0007669"/>
    <property type="project" value="UniProtKB-ARBA"/>
</dbReference>
<keyword evidence="3" id="KW-1185">Reference proteome</keyword>
<dbReference type="OrthoDB" id="7185741at2"/>
<accession>A0A1H1Y5N3</accession>
<evidence type="ECO:0000259" key="1">
    <source>
        <dbReference type="Pfam" id="PF12697"/>
    </source>
</evidence>
<sequence>MTDRAVPTDRPAPTDRLDEFGGRQVRWLRRPGSGVPVLLLGGCGVPYPMWHEVLAASPDADLIRMDRPGMSGSRWPGVLPTLAAEVGTLAGLITAVGEPVIIVGHSMAGPHAEALARRHPTLVTGIALLDGSLSWRPRPSRAELGWLAASRLLRVRPKVPLVPEVTVKLQRQLAAAQSVRSDPESMAALNDTYRDRQTLAMVAAESAAYGRQLTDLARLRRSVPMPEVPVLVLTAADGGPRNWVEDQARLATLLGGRQRVLQHCRHLIMLDRPDAVAQAIADLQQQATTNGFGHRGGQP</sequence>
<dbReference type="InterPro" id="IPR050266">
    <property type="entry name" value="AB_hydrolase_sf"/>
</dbReference>
<dbReference type="RefSeq" id="WP_091527524.1">
    <property type="nucleotide sequence ID" value="NZ_LT629772.1"/>
</dbReference>